<evidence type="ECO:0000256" key="5">
    <source>
        <dbReference type="SAM" id="SignalP"/>
    </source>
</evidence>
<comment type="similarity">
    <text evidence="2 4">Belongs to the bacterial solute-binding protein 3 family.</text>
</comment>
<dbReference type="PROSITE" id="PS01039">
    <property type="entry name" value="SBP_BACTERIAL_3"/>
    <property type="match status" value="1"/>
</dbReference>
<feature type="signal peptide" evidence="5">
    <location>
        <begin position="1"/>
        <end position="23"/>
    </location>
</feature>
<proteinExistence type="inferred from homology"/>
<reference evidence="7" key="2">
    <citation type="journal article" date="2021" name="PeerJ">
        <title>Extensive microbial diversity within the chicken gut microbiome revealed by metagenomics and culture.</title>
        <authorList>
            <person name="Gilroy R."/>
            <person name="Ravi A."/>
            <person name="Getino M."/>
            <person name="Pursley I."/>
            <person name="Horton D.L."/>
            <person name="Alikhan N.F."/>
            <person name="Baker D."/>
            <person name="Gharbi K."/>
            <person name="Hall N."/>
            <person name="Watson M."/>
            <person name="Adriaenssens E.M."/>
            <person name="Foster-Nyarko E."/>
            <person name="Jarju S."/>
            <person name="Secka A."/>
            <person name="Antonio M."/>
            <person name="Oren A."/>
            <person name="Chaudhuri R.R."/>
            <person name="La Ragione R."/>
            <person name="Hildebrand F."/>
            <person name="Pallen M.J."/>
        </authorList>
    </citation>
    <scope>NUCLEOTIDE SEQUENCE</scope>
    <source>
        <strain evidence="7">USAMLcec3-3695</strain>
    </source>
</reference>
<dbReference type="Proteomes" id="UP000824109">
    <property type="component" value="Unassembled WGS sequence"/>
</dbReference>
<evidence type="ECO:0000256" key="4">
    <source>
        <dbReference type="RuleBase" id="RU003744"/>
    </source>
</evidence>
<gene>
    <name evidence="7" type="ORF">IAA61_09030</name>
</gene>
<dbReference type="InterPro" id="IPR018313">
    <property type="entry name" value="SBP_3_CS"/>
</dbReference>
<dbReference type="EMBL" id="DVNB01000090">
    <property type="protein sequence ID" value="HIU57932.1"/>
    <property type="molecule type" value="Genomic_DNA"/>
</dbReference>
<dbReference type="GO" id="GO:0030313">
    <property type="term" value="C:cell envelope"/>
    <property type="evidence" value="ECO:0007669"/>
    <property type="project" value="UniProtKB-SubCell"/>
</dbReference>
<accession>A0A9D1MCW0</accession>
<organism evidence="7 8">
    <name type="scientific">Candidatus Ornithomonoglobus merdipullorum</name>
    <dbReference type="NCBI Taxonomy" id="2840895"/>
    <lineage>
        <taxon>Bacteria</taxon>
        <taxon>Bacillati</taxon>
        <taxon>Bacillota</taxon>
        <taxon>Clostridia</taxon>
        <taxon>Candidatus Ornithomonoglobus</taxon>
    </lineage>
</organism>
<dbReference type="SUPFAM" id="SSF53850">
    <property type="entry name" value="Periplasmic binding protein-like II"/>
    <property type="match status" value="1"/>
</dbReference>
<evidence type="ECO:0000256" key="2">
    <source>
        <dbReference type="ARBA" id="ARBA00010333"/>
    </source>
</evidence>
<dbReference type="Gene3D" id="3.40.190.10">
    <property type="entry name" value="Periplasmic binding protein-like II"/>
    <property type="match status" value="2"/>
</dbReference>
<name>A0A9D1MCW0_9FIRM</name>
<feature type="domain" description="Solute-binding protein family 3/N-terminal" evidence="6">
    <location>
        <begin position="49"/>
        <end position="270"/>
    </location>
</feature>
<evidence type="ECO:0000259" key="6">
    <source>
        <dbReference type="SMART" id="SM00062"/>
    </source>
</evidence>
<evidence type="ECO:0000256" key="3">
    <source>
        <dbReference type="ARBA" id="ARBA00022729"/>
    </source>
</evidence>
<comment type="caution">
    <text evidence="7">The sequence shown here is derived from an EMBL/GenBank/DDBJ whole genome shotgun (WGS) entry which is preliminary data.</text>
</comment>
<dbReference type="Pfam" id="PF00497">
    <property type="entry name" value="SBP_bac_3"/>
    <property type="match status" value="1"/>
</dbReference>
<dbReference type="AlphaFoldDB" id="A0A9D1MCW0"/>
<dbReference type="InterPro" id="IPR001638">
    <property type="entry name" value="Solute-binding_3/MltF_N"/>
</dbReference>
<evidence type="ECO:0000256" key="1">
    <source>
        <dbReference type="ARBA" id="ARBA00004196"/>
    </source>
</evidence>
<evidence type="ECO:0000313" key="8">
    <source>
        <dbReference type="Proteomes" id="UP000824109"/>
    </source>
</evidence>
<evidence type="ECO:0000313" key="7">
    <source>
        <dbReference type="EMBL" id="HIU57932.1"/>
    </source>
</evidence>
<protein>
    <submittedName>
        <fullName evidence="7">Transporter substrate-binding domain-containing protein</fullName>
    </submittedName>
</protein>
<comment type="subcellular location">
    <subcellularLocation>
        <location evidence="1">Cell envelope</location>
    </subcellularLocation>
</comment>
<dbReference type="SMART" id="SM00062">
    <property type="entry name" value="PBPb"/>
    <property type="match status" value="1"/>
</dbReference>
<dbReference type="PROSITE" id="PS51257">
    <property type="entry name" value="PROKAR_LIPOPROTEIN"/>
    <property type="match status" value="1"/>
</dbReference>
<feature type="chain" id="PRO_5039490203" evidence="5">
    <location>
        <begin position="24"/>
        <end position="275"/>
    </location>
</feature>
<keyword evidence="3 5" id="KW-0732">Signal</keyword>
<sequence length="275" mass="29080">MKKFLAVTAAAALIIAAAGCSQGGEEAQTTEQATAAAESDLAYIKDNGVMKIGYTIINPLNYTDDSGELVGFETEFATAVCEKLGVTPEFHEIDWDSKEMELNAGSIDCVWNGLTITPEREETMSISTPYLENRQVLVMKAENEAAYTESVDGLNVVAEAGSAGNDLVTSDEFFANATYTEVQSQATALIEVESGTADVAVIDYVMAASSTGEGTDFADLVFVDKGYDSEQYGVAFRQGSDVTAEVNAAITELVSDGTLAGIAEKYGLSDLLIAE</sequence>
<dbReference type="PANTHER" id="PTHR35936:SF19">
    <property type="entry name" value="AMINO-ACID-BINDING PROTEIN YXEM-RELATED"/>
    <property type="match status" value="1"/>
</dbReference>
<dbReference type="PANTHER" id="PTHR35936">
    <property type="entry name" value="MEMBRANE-BOUND LYTIC MUREIN TRANSGLYCOSYLASE F"/>
    <property type="match status" value="1"/>
</dbReference>
<reference evidence="7" key="1">
    <citation type="submission" date="2020-10" db="EMBL/GenBank/DDBJ databases">
        <authorList>
            <person name="Gilroy R."/>
        </authorList>
    </citation>
    <scope>NUCLEOTIDE SEQUENCE</scope>
    <source>
        <strain evidence="7">USAMLcec3-3695</strain>
    </source>
</reference>